<dbReference type="EMBL" id="NEVH01025635">
    <property type="protein sequence ID" value="PNF15386.1"/>
    <property type="molecule type" value="Genomic_DNA"/>
</dbReference>
<protein>
    <submittedName>
        <fullName evidence="1">Uncharacterized protein</fullName>
    </submittedName>
</protein>
<dbReference type="InParanoid" id="A0A2J7PGC5"/>
<reference evidence="1 2" key="1">
    <citation type="submission" date="2017-12" db="EMBL/GenBank/DDBJ databases">
        <title>Hemimetabolous genomes reveal molecular basis of termite eusociality.</title>
        <authorList>
            <person name="Harrison M.C."/>
            <person name="Jongepier E."/>
            <person name="Robertson H.M."/>
            <person name="Arning N."/>
            <person name="Bitard-Feildel T."/>
            <person name="Chao H."/>
            <person name="Childers C.P."/>
            <person name="Dinh H."/>
            <person name="Doddapaneni H."/>
            <person name="Dugan S."/>
            <person name="Gowin J."/>
            <person name="Greiner C."/>
            <person name="Han Y."/>
            <person name="Hu H."/>
            <person name="Hughes D.S.T."/>
            <person name="Huylmans A.-K."/>
            <person name="Kemena C."/>
            <person name="Kremer L.P.M."/>
            <person name="Lee S.L."/>
            <person name="Lopez-Ezquerra A."/>
            <person name="Mallet L."/>
            <person name="Monroy-Kuhn J.M."/>
            <person name="Moser A."/>
            <person name="Murali S.C."/>
            <person name="Muzny D.M."/>
            <person name="Otani S."/>
            <person name="Piulachs M.-D."/>
            <person name="Poelchau M."/>
            <person name="Qu J."/>
            <person name="Schaub F."/>
            <person name="Wada-Katsumata A."/>
            <person name="Worley K.C."/>
            <person name="Xie Q."/>
            <person name="Ylla G."/>
            <person name="Poulsen M."/>
            <person name="Gibbs R.A."/>
            <person name="Schal C."/>
            <person name="Richards S."/>
            <person name="Belles X."/>
            <person name="Korb J."/>
            <person name="Bornberg-Bauer E."/>
        </authorList>
    </citation>
    <scope>NUCLEOTIDE SEQUENCE [LARGE SCALE GENOMIC DNA]</scope>
    <source>
        <tissue evidence="1">Whole body</tissue>
    </source>
</reference>
<accession>A0A2J7PGC5</accession>
<evidence type="ECO:0000313" key="2">
    <source>
        <dbReference type="Proteomes" id="UP000235965"/>
    </source>
</evidence>
<comment type="caution">
    <text evidence="1">The sequence shown here is derived from an EMBL/GenBank/DDBJ whole genome shotgun (WGS) entry which is preliminary data.</text>
</comment>
<keyword evidence="2" id="KW-1185">Reference proteome</keyword>
<sequence>MYMGSEALTVVTKKVSVFQDVMSCNLVYIYKQKNSMVLVCKRTIWTERPQLVSKVSANFSGERVSLLLRKNLVAPGIEHGPLDL</sequence>
<dbReference type="AlphaFoldDB" id="A0A2J7PGC5"/>
<gene>
    <name evidence="1" type="ORF">B7P43_G01017</name>
</gene>
<evidence type="ECO:0000313" key="1">
    <source>
        <dbReference type="EMBL" id="PNF15386.1"/>
    </source>
</evidence>
<proteinExistence type="predicted"/>
<organism evidence="1 2">
    <name type="scientific">Cryptotermes secundus</name>
    <dbReference type="NCBI Taxonomy" id="105785"/>
    <lineage>
        <taxon>Eukaryota</taxon>
        <taxon>Metazoa</taxon>
        <taxon>Ecdysozoa</taxon>
        <taxon>Arthropoda</taxon>
        <taxon>Hexapoda</taxon>
        <taxon>Insecta</taxon>
        <taxon>Pterygota</taxon>
        <taxon>Neoptera</taxon>
        <taxon>Polyneoptera</taxon>
        <taxon>Dictyoptera</taxon>
        <taxon>Blattodea</taxon>
        <taxon>Blattoidea</taxon>
        <taxon>Termitoidae</taxon>
        <taxon>Kalotermitidae</taxon>
        <taxon>Cryptotermitinae</taxon>
        <taxon>Cryptotermes</taxon>
    </lineage>
</organism>
<name>A0A2J7PGC5_9NEOP</name>
<dbReference type="Proteomes" id="UP000235965">
    <property type="component" value="Unassembled WGS sequence"/>
</dbReference>